<comment type="subcellular location">
    <subcellularLocation>
        <location evidence="1">Cell membrane</location>
        <topology evidence="1">Multi-pass membrane protein</topology>
    </subcellularLocation>
</comment>
<dbReference type="Proteomes" id="UP000244792">
    <property type="component" value="Chromosome"/>
</dbReference>
<feature type="transmembrane region" description="Helical" evidence="6">
    <location>
        <begin position="152"/>
        <end position="178"/>
    </location>
</feature>
<dbReference type="GO" id="GO:0009055">
    <property type="term" value="F:electron transfer activity"/>
    <property type="evidence" value="ECO:0007669"/>
    <property type="project" value="InterPro"/>
</dbReference>
<evidence type="ECO:0000256" key="2">
    <source>
        <dbReference type="ARBA" id="ARBA00022475"/>
    </source>
</evidence>
<dbReference type="GO" id="GO:0036397">
    <property type="term" value="F:formate dehydrogenase (quinone) activity"/>
    <property type="evidence" value="ECO:0007669"/>
    <property type="project" value="TreeGrafter"/>
</dbReference>
<accession>A0A2R4W0X8</accession>
<proteinExistence type="predicted"/>
<dbReference type="GO" id="GO:0009326">
    <property type="term" value="C:formate dehydrogenase complex"/>
    <property type="evidence" value="ECO:0007669"/>
    <property type="project" value="TreeGrafter"/>
</dbReference>
<dbReference type="PANTHER" id="PTHR30074">
    <property type="entry name" value="FORMATE DEHYDROGENASE, NITRATE-INDUCIBLE, CYTOCHROME B556 FDN SUBUNIT"/>
    <property type="match status" value="1"/>
</dbReference>
<dbReference type="GO" id="GO:0005886">
    <property type="term" value="C:plasma membrane"/>
    <property type="evidence" value="ECO:0007669"/>
    <property type="project" value="UniProtKB-SubCell"/>
</dbReference>
<feature type="domain" description="Cytochrome b561 bacterial/Ni-hydrogenase" evidence="7">
    <location>
        <begin position="12"/>
        <end position="193"/>
    </location>
</feature>
<organism evidence="8 9">
    <name type="scientific">Thermodesulfobium acidiphilum</name>
    <dbReference type="NCBI Taxonomy" id="1794699"/>
    <lineage>
        <taxon>Bacteria</taxon>
        <taxon>Pseudomonadati</taxon>
        <taxon>Thermodesulfobiota</taxon>
        <taxon>Thermodesulfobiia</taxon>
        <taxon>Thermodesulfobiales</taxon>
        <taxon>Thermodesulfobiaceae</taxon>
        <taxon>Thermodesulfobium</taxon>
    </lineage>
</organism>
<dbReference type="Gene3D" id="1.20.950.20">
    <property type="entry name" value="Transmembrane di-heme cytochromes, Chain C"/>
    <property type="match status" value="1"/>
</dbReference>
<keyword evidence="2" id="KW-1003">Cell membrane</keyword>
<dbReference type="InterPro" id="IPR011577">
    <property type="entry name" value="Cyt_b561_bac/Ni-Hgenase"/>
</dbReference>
<evidence type="ECO:0000313" key="9">
    <source>
        <dbReference type="Proteomes" id="UP000244792"/>
    </source>
</evidence>
<keyword evidence="3 6" id="KW-0812">Transmembrane</keyword>
<dbReference type="InterPro" id="IPR016174">
    <property type="entry name" value="Di-haem_cyt_TM"/>
</dbReference>
<dbReference type="Pfam" id="PF01292">
    <property type="entry name" value="Ni_hydr_CYTB"/>
    <property type="match status" value="1"/>
</dbReference>
<dbReference type="GO" id="GO:0009061">
    <property type="term" value="P:anaerobic respiration"/>
    <property type="evidence" value="ECO:0007669"/>
    <property type="project" value="TreeGrafter"/>
</dbReference>
<dbReference type="EMBL" id="CP020921">
    <property type="protein sequence ID" value="AWB10463.1"/>
    <property type="molecule type" value="Genomic_DNA"/>
</dbReference>
<feature type="transmembrane region" description="Helical" evidence="6">
    <location>
        <begin position="15"/>
        <end position="38"/>
    </location>
</feature>
<keyword evidence="4 6" id="KW-1133">Transmembrane helix</keyword>
<dbReference type="SUPFAM" id="SSF81342">
    <property type="entry name" value="Transmembrane di-heme cytochromes"/>
    <property type="match status" value="1"/>
</dbReference>
<evidence type="ECO:0000256" key="6">
    <source>
        <dbReference type="SAM" id="Phobius"/>
    </source>
</evidence>
<dbReference type="InterPro" id="IPR051817">
    <property type="entry name" value="FDH_cytochrome_b556_subunit"/>
</dbReference>
<evidence type="ECO:0000259" key="7">
    <source>
        <dbReference type="Pfam" id="PF01292"/>
    </source>
</evidence>
<protein>
    <submittedName>
        <fullName evidence="8">Formate dehydrogenase subunit gamma</fullName>
    </submittedName>
</protein>
<feature type="transmembrane region" description="Helical" evidence="6">
    <location>
        <begin position="58"/>
        <end position="75"/>
    </location>
</feature>
<reference evidence="8 9" key="1">
    <citation type="submission" date="2017-04" db="EMBL/GenBank/DDBJ databases">
        <title>Genomic insights into metabolism of Thermodesulfobium acidiphilum.</title>
        <authorList>
            <person name="Toshchakov S.V."/>
            <person name="Frolov E.N."/>
            <person name="Kublanov I.V."/>
            <person name="Samarov N.I."/>
            <person name="Novikov A."/>
            <person name="Lebedinsky A.V."/>
            <person name="Bonch-Osmolovskaya E.A."/>
            <person name="Chernyh N.A."/>
        </authorList>
    </citation>
    <scope>NUCLEOTIDE SEQUENCE [LARGE SCALE GENOMIC DNA]</scope>
    <source>
        <strain evidence="8 9">3127-1</strain>
    </source>
</reference>
<feature type="transmembrane region" description="Helical" evidence="6">
    <location>
        <begin position="124"/>
        <end position="146"/>
    </location>
</feature>
<sequence>MAVKKIEKHKKNTRIFHWLHLITFIIMLWTGVSLLYPWANVLGMTFGSLRNAAFIHKYLGWFYVILPIIYVSWNFKLFSNFFKTISTFTPEDKKWLSVLGGYLHPIIKVDEVPPQGKYNAGQKLLGWIIIVFSILLGITGLIMFYYALFPGLLVRMAIMIHVFCGTFLGAAVIVHFYLAAINPTSNKELGTMLGSGMIEEDYVKHHNALWYEELKKS</sequence>
<evidence type="ECO:0000313" key="8">
    <source>
        <dbReference type="EMBL" id="AWB10463.1"/>
    </source>
</evidence>
<dbReference type="AlphaFoldDB" id="A0A2R4W0X8"/>
<evidence type="ECO:0000256" key="3">
    <source>
        <dbReference type="ARBA" id="ARBA00022692"/>
    </source>
</evidence>
<dbReference type="OrthoDB" id="1808646at2"/>
<dbReference type="GO" id="GO:0022904">
    <property type="term" value="P:respiratory electron transport chain"/>
    <property type="evidence" value="ECO:0007669"/>
    <property type="project" value="InterPro"/>
</dbReference>
<gene>
    <name evidence="8" type="ORF">TDSAC_1117</name>
</gene>
<keyword evidence="9" id="KW-1185">Reference proteome</keyword>
<keyword evidence="5 6" id="KW-0472">Membrane</keyword>
<dbReference type="PANTHER" id="PTHR30074:SF6">
    <property type="entry name" value="FORMATE DEHYDROGENASE GAMMA SUBUNIT"/>
    <property type="match status" value="1"/>
</dbReference>
<name>A0A2R4W0X8_THEAF</name>
<evidence type="ECO:0000256" key="1">
    <source>
        <dbReference type="ARBA" id="ARBA00004651"/>
    </source>
</evidence>
<evidence type="ECO:0000256" key="4">
    <source>
        <dbReference type="ARBA" id="ARBA00022989"/>
    </source>
</evidence>
<dbReference type="KEGG" id="taci:TDSAC_1117"/>
<dbReference type="RefSeq" id="WP_108309259.1">
    <property type="nucleotide sequence ID" value="NZ_CP020921.1"/>
</dbReference>
<evidence type="ECO:0000256" key="5">
    <source>
        <dbReference type="ARBA" id="ARBA00023136"/>
    </source>
</evidence>
<dbReference type="GO" id="GO:0015944">
    <property type="term" value="P:formate oxidation"/>
    <property type="evidence" value="ECO:0007669"/>
    <property type="project" value="TreeGrafter"/>
</dbReference>